<accession>A0A4R4PZU6</accession>
<comment type="caution">
    <text evidence="3">The sequence shown here is derived from an EMBL/GenBank/DDBJ whole genome shotgun (WGS) entry which is preliminary data.</text>
</comment>
<evidence type="ECO:0000256" key="1">
    <source>
        <dbReference type="ARBA" id="ARBA00023002"/>
    </source>
</evidence>
<evidence type="ECO:0000259" key="2">
    <source>
        <dbReference type="Pfam" id="PF01243"/>
    </source>
</evidence>
<dbReference type="InterPro" id="IPR019920">
    <property type="entry name" value="F420-binding_dom_put"/>
</dbReference>
<evidence type="ECO:0000313" key="4">
    <source>
        <dbReference type="Proteomes" id="UP000295075"/>
    </source>
</evidence>
<dbReference type="InterPro" id="IPR011576">
    <property type="entry name" value="Pyridox_Oxase_N"/>
</dbReference>
<sequence>MLAATNLATLATEEAGLVVVSTLRADGTLQASVVNAGLLPHPITGRLVLGFATYGQVKLANLRARPQLTMTARSGWAWVTAEGIAELIGPDDPVAGVGAERLRMLLREVYLAAGGEHDDWGQYDEVMAAQRRTVVLLDPVRVYGS</sequence>
<dbReference type="GO" id="GO:0016627">
    <property type="term" value="F:oxidoreductase activity, acting on the CH-CH group of donors"/>
    <property type="evidence" value="ECO:0007669"/>
    <property type="project" value="TreeGrafter"/>
</dbReference>
<keyword evidence="1" id="KW-0560">Oxidoreductase</keyword>
<gene>
    <name evidence="3" type="ORF">E1261_19410</name>
</gene>
<evidence type="ECO:0000313" key="3">
    <source>
        <dbReference type="EMBL" id="TDC28124.1"/>
    </source>
</evidence>
<dbReference type="SUPFAM" id="SSF50475">
    <property type="entry name" value="FMN-binding split barrel"/>
    <property type="match status" value="1"/>
</dbReference>
<proteinExistence type="predicted"/>
<dbReference type="NCBIfam" id="TIGR03618">
    <property type="entry name" value="Rv1155_F420"/>
    <property type="match status" value="1"/>
</dbReference>
<dbReference type="InterPro" id="IPR012349">
    <property type="entry name" value="Split_barrel_FMN-bd"/>
</dbReference>
<dbReference type="PANTHER" id="PTHR35176">
    <property type="entry name" value="HEME OXYGENASE HI_0854-RELATED"/>
    <property type="match status" value="1"/>
</dbReference>
<dbReference type="PANTHER" id="PTHR35176:SF2">
    <property type="entry name" value="F420H(2)-DEPENDENT REDUCTASE RV1155"/>
    <property type="match status" value="1"/>
</dbReference>
<dbReference type="OrthoDB" id="1094370at2"/>
<dbReference type="InterPro" id="IPR052019">
    <property type="entry name" value="F420H2_bilvrd_red/Heme_oxyg"/>
</dbReference>
<organism evidence="3 4">
    <name type="scientific">Kribbella albertanoniae</name>
    <dbReference type="NCBI Taxonomy" id="1266829"/>
    <lineage>
        <taxon>Bacteria</taxon>
        <taxon>Bacillati</taxon>
        <taxon>Actinomycetota</taxon>
        <taxon>Actinomycetes</taxon>
        <taxon>Propionibacteriales</taxon>
        <taxon>Kribbellaceae</taxon>
        <taxon>Kribbella</taxon>
    </lineage>
</organism>
<protein>
    <submittedName>
        <fullName evidence="3">TIGR03618 family F420-dependent PPOX class oxidoreductase</fullName>
    </submittedName>
</protein>
<keyword evidence="4" id="KW-1185">Reference proteome</keyword>
<feature type="domain" description="Pyridoxamine 5'-phosphate oxidase N-terminal" evidence="2">
    <location>
        <begin position="13"/>
        <end position="143"/>
    </location>
</feature>
<dbReference type="GO" id="GO:0005829">
    <property type="term" value="C:cytosol"/>
    <property type="evidence" value="ECO:0007669"/>
    <property type="project" value="TreeGrafter"/>
</dbReference>
<dbReference type="Pfam" id="PF01243">
    <property type="entry name" value="PNPOx_N"/>
    <property type="match status" value="1"/>
</dbReference>
<reference evidence="3 4" key="1">
    <citation type="submission" date="2019-03" db="EMBL/GenBank/DDBJ databases">
        <title>Draft genome sequences of novel Actinobacteria.</title>
        <authorList>
            <person name="Sahin N."/>
            <person name="Ay H."/>
            <person name="Saygin H."/>
        </authorList>
    </citation>
    <scope>NUCLEOTIDE SEQUENCE [LARGE SCALE GENOMIC DNA]</scope>
    <source>
        <strain evidence="3 4">JCM 30547</strain>
    </source>
</reference>
<dbReference type="EMBL" id="SMKA01000084">
    <property type="protein sequence ID" value="TDC28124.1"/>
    <property type="molecule type" value="Genomic_DNA"/>
</dbReference>
<dbReference type="GO" id="GO:0070967">
    <property type="term" value="F:coenzyme F420 binding"/>
    <property type="evidence" value="ECO:0007669"/>
    <property type="project" value="TreeGrafter"/>
</dbReference>
<dbReference type="Proteomes" id="UP000295075">
    <property type="component" value="Unassembled WGS sequence"/>
</dbReference>
<name>A0A4R4PZU6_9ACTN</name>
<dbReference type="Gene3D" id="2.30.110.10">
    <property type="entry name" value="Electron Transport, Fmn-binding Protein, Chain A"/>
    <property type="match status" value="1"/>
</dbReference>
<dbReference type="AlphaFoldDB" id="A0A4R4PZU6"/>